<dbReference type="EMBL" id="GL732560">
    <property type="protein sequence ID" value="EFX77888.1"/>
    <property type="molecule type" value="Genomic_DNA"/>
</dbReference>
<gene>
    <name evidence="1" type="ORF">DAPPUDRAFT_247021</name>
</gene>
<sequence length="256" mass="28743">MDETLSEPKKFGYEYLNSITKDEELSRLDSLNKELLKAKLAFANTSINQFNTKQLSLASQVSPTSGFPMRPSYAQATRVEPAPVLVANFTKGFSPWRRVEQLLNSNAGGPVPSSMRTKDGTVFVRLNNPADFDRAKRINMDLDSQADKSLETRRLKTTTSQEENKTFTGDYSCQENQIMLKLSTDAETILSEDQIIYHIIGKFLLIVVNKQHPDYLVIPIEISIGKFIDIMEIGGSKASFMVSSHEKMGSSYGKWP</sequence>
<protein>
    <submittedName>
        <fullName evidence="1">Uncharacterized protein</fullName>
    </submittedName>
</protein>
<reference evidence="1 2" key="1">
    <citation type="journal article" date="2011" name="Science">
        <title>The ecoresponsive genome of Daphnia pulex.</title>
        <authorList>
            <person name="Colbourne J.K."/>
            <person name="Pfrender M.E."/>
            <person name="Gilbert D."/>
            <person name="Thomas W.K."/>
            <person name="Tucker A."/>
            <person name="Oakley T.H."/>
            <person name="Tokishita S."/>
            <person name="Aerts A."/>
            <person name="Arnold G.J."/>
            <person name="Basu M.K."/>
            <person name="Bauer D.J."/>
            <person name="Caceres C.E."/>
            <person name="Carmel L."/>
            <person name="Casola C."/>
            <person name="Choi J.H."/>
            <person name="Detter J.C."/>
            <person name="Dong Q."/>
            <person name="Dusheyko S."/>
            <person name="Eads B.D."/>
            <person name="Frohlich T."/>
            <person name="Geiler-Samerotte K.A."/>
            <person name="Gerlach D."/>
            <person name="Hatcher P."/>
            <person name="Jogdeo S."/>
            <person name="Krijgsveld J."/>
            <person name="Kriventseva E.V."/>
            <person name="Kultz D."/>
            <person name="Laforsch C."/>
            <person name="Lindquist E."/>
            <person name="Lopez J."/>
            <person name="Manak J.R."/>
            <person name="Muller J."/>
            <person name="Pangilinan J."/>
            <person name="Patwardhan R.P."/>
            <person name="Pitluck S."/>
            <person name="Pritham E.J."/>
            <person name="Rechtsteiner A."/>
            <person name="Rho M."/>
            <person name="Rogozin I.B."/>
            <person name="Sakarya O."/>
            <person name="Salamov A."/>
            <person name="Schaack S."/>
            <person name="Shapiro H."/>
            <person name="Shiga Y."/>
            <person name="Skalitzky C."/>
            <person name="Smith Z."/>
            <person name="Souvorov A."/>
            <person name="Sung W."/>
            <person name="Tang Z."/>
            <person name="Tsuchiya D."/>
            <person name="Tu H."/>
            <person name="Vos H."/>
            <person name="Wang M."/>
            <person name="Wolf Y.I."/>
            <person name="Yamagata H."/>
            <person name="Yamada T."/>
            <person name="Ye Y."/>
            <person name="Shaw J.R."/>
            <person name="Andrews J."/>
            <person name="Crease T.J."/>
            <person name="Tang H."/>
            <person name="Lucas S.M."/>
            <person name="Robertson H.M."/>
            <person name="Bork P."/>
            <person name="Koonin E.V."/>
            <person name="Zdobnov E.M."/>
            <person name="Grigoriev I.V."/>
            <person name="Lynch M."/>
            <person name="Boore J.L."/>
        </authorList>
    </citation>
    <scope>NUCLEOTIDE SEQUENCE [LARGE SCALE GENOMIC DNA]</scope>
</reference>
<name>E9GRM2_DAPPU</name>
<proteinExistence type="predicted"/>
<dbReference type="KEGG" id="dpx:DAPPUDRAFT_247021"/>
<evidence type="ECO:0000313" key="1">
    <source>
        <dbReference type="EMBL" id="EFX77888.1"/>
    </source>
</evidence>
<dbReference type="AlphaFoldDB" id="E9GRM2"/>
<accession>E9GRM2</accession>
<dbReference type="HOGENOM" id="CLU_1086886_0_0_1"/>
<dbReference type="InParanoid" id="E9GRM2"/>
<keyword evidence="2" id="KW-1185">Reference proteome</keyword>
<organism evidence="1 2">
    <name type="scientific">Daphnia pulex</name>
    <name type="common">Water flea</name>
    <dbReference type="NCBI Taxonomy" id="6669"/>
    <lineage>
        <taxon>Eukaryota</taxon>
        <taxon>Metazoa</taxon>
        <taxon>Ecdysozoa</taxon>
        <taxon>Arthropoda</taxon>
        <taxon>Crustacea</taxon>
        <taxon>Branchiopoda</taxon>
        <taxon>Diplostraca</taxon>
        <taxon>Cladocera</taxon>
        <taxon>Anomopoda</taxon>
        <taxon>Daphniidae</taxon>
        <taxon>Daphnia</taxon>
    </lineage>
</organism>
<evidence type="ECO:0000313" key="2">
    <source>
        <dbReference type="Proteomes" id="UP000000305"/>
    </source>
</evidence>
<dbReference type="Proteomes" id="UP000000305">
    <property type="component" value="Unassembled WGS sequence"/>
</dbReference>